<dbReference type="Proteomes" id="UP000326877">
    <property type="component" value="Unassembled WGS sequence"/>
</dbReference>
<sequence>MGQSVSFLLANASAAPFFGSSGGALEGNRFVWGEFNNPHFRTSGGRLEGVSRSNRNTFGPRAFSSTSTTW</sequence>
<protein>
    <submittedName>
        <fullName evidence="2">Uncharacterized protein</fullName>
    </submittedName>
</protein>
<gene>
    <name evidence="2" type="ORF">BDV23DRAFT_157619</name>
</gene>
<proteinExistence type="predicted"/>
<dbReference type="EMBL" id="ML735269">
    <property type="protein sequence ID" value="KAE8389121.1"/>
    <property type="molecule type" value="Genomic_DNA"/>
</dbReference>
<feature type="region of interest" description="Disordered" evidence="1">
    <location>
        <begin position="42"/>
        <end position="70"/>
    </location>
</feature>
<accession>A0A5N7C4U3</accession>
<reference evidence="2" key="1">
    <citation type="submission" date="2019-04" db="EMBL/GenBank/DDBJ databases">
        <title>Friends and foes A comparative genomics studyof 23 Aspergillus species from section Flavi.</title>
        <authorList>
            <consortium name="DOE Joint Genome Institute"/>
            <person name="Kjaerbolling I."/>
            <person name="Vesth T."/>
            <person name="Frisvad J.C."/>
            <person name="Nybo J.L."/>
            <person name="Theobald S."/>
            <person name="Kildgaard S."/>
            <person name="Isbrandt T."/>
            <person name="Kuo A."/>
            <person name="Sato A."/>
            <person name="Lyhne E.K."/>
            <person name="Kogle M.E."/>
            <person name="Wiebenga A."/>
            <person name="Kun R.S."/>
            <person name="Lubbers R.J."/>
            <person name="Makela M.R."/>
            <person name="Barry K."/>
            <person name="Chovatia M."/>
            <person name="Clum A."/>
            <person name="Daum C."/>
            <person name="Haridas S."/>
            <person name="He G."/>
            <person name="LaButti K."/>
            <person name="Lipzen A."/>
            <person name="Mondo S."/>
            <person name="Riley R."/>
            <person name="Salamov A."/>
            <person name="Simmons B.A."/>
            <person name="Magnuson J.K."/>
            <person name="Henrissat B."/>
            <person name="Mortensen U.H."/>
            <person name="Larsen T.O."/>
            <person name="Devries R.P."/>
            <person name="Grigoriev I.V."/>
            <person name="Machida M."/>
            <person name="Baker S.E."/>
            <person name="Andersen M.R."/>
        </authorList>
    </citation>
    <scope>NUCLEOTIDE SEQUENCE [LARGE SCALE GENOMIC DNA]</scope>
    <source>
        <strain evidence="2">IBT 14317</strain>
    </source>
</reference>
<name>A0A5N7C4U3_PETAA</name>
<organism evidence="2">
    <name type="scientific">Petromyces alliaceus</name>
    <name type="common">Aspergillus alliaceus</name>
    <dbReference type="NCBI Taxonomy" id="209559"/>
    <lineage>
        <taxon>Eukaryota</taxon>
        <taxon>Fungi</taxon>
        <taxon>Dikarya</taxon>
        <taxon>Ascomycota</taxon>
        <taxon>Pezizomycotina</taxon>
        <taxon>Eurotiomycetes</taxon>
        <taxon>Eurotiomycetidae</taxon>
        <taxon>Eurotiales</taxon>
        <taxon>Aspergillaceae</taxon>
        <taxon>Aspergillus</taxon>
        <taxon>Aspergillus subgen. Circumdati</taxon>
    </lineage>
</organism>
<dbReference type="AlphaFoldDB" id="A0A5N7C4U3"/>
<evidence type="ECO:0000256" key="1">
    <source>
        <dbReference type="SAM" id="MobiDB-lite"/>
    </source>
</evidence>
<evidence type="ECO:0000313" key="2">
    <source>
        <dbReference type="EMBL" id="KAE8389121.1"/>
    </source>
</evidence>
<feature type="compositionally biased region" description="Polar residues" evidence="1">
    <location>
        <begin position="51"/>
        <end position="70"/>
    </location>
</feature>